<keyword evidence="3 9" id="KW-0812">Transmembrane</keyword>
<evidence type="ECO:0000256" key="1">
    <source>
        <dbReference type="ARBA" id="ARBA00009726"/>
    </source>
</evidence>
<proteinExistence type="inferred from homology"/>
<keyword evidence="4" id="KW-0547">Nucleotide-binding</keyword>
<dbReference type="InterPro" id="IPR003593">
    <property type="entry name" value="AAA+_ATPase"/>
</dbReference>
<feature type="transmembrane region" description="Helical" evidence="9">
    <location>
        <begin position="6"/>
        <end position="26"/>
    </location>
</feature>
<evidence type="ECO:0000256" key="7">
    <source>
        <dbReference type="ARBA" id="ARBA00023136"/>
    </source>
</evidence>
<comment type="similarity">
    <text evidence="1">Belongs to the ABC transporter superfamily. ABCC family. Conjugate transporter (TC 3.A.1.208) subfamily.</text>
</comment>
<dbReference type="GO" id="GO:0008559">
    <property type="term" value="F:ABC-type xenobiotic transporter activity"/>
    <property type="evidence" value="ECO:0007669"/>
    <property type="project" value="UniProtKB-EC"/>
</dbReference>
<organism evidence="11 12">
    <name type="scientific">Artemisia annua</name>
    <name type="common">Sweet wormwood</name>
    <dbReference type="NCBI Taxonomy" id="35608"/>
    <lineage>
        <taxon>Eukaryota</taxon>
        <taxon>Viridiplantae</taxon>
        <taxon>Streptophyta</taxon>
        <taxon>Embryophyta</taxon>
        <taxon>Tracheophyta</taxon>
        <taxon>Spermatophyta</taxon>
        <taxon>Magnoliopsida</taxon>
        <taxon>eudicotyledons</taxon>
        <taxon>Gunneridae</taxon>
        <taxon>Pentapetalae</taxon>
        <taxon>asterids</taxon>
        <taxon>campanulids</taxon>
        <taxon>Asterales</taxon>
        <taxon>Asteraceae</taxon>
        <taxon>Asteroideae</taxon>
        <taxon>Anthemideae</taxon>
        <taxon>Artemisiinae</taxon>
        <taxon>Artemisia</taxon>
    </lineage>
</organism>
<dbReference type="Gene3D" id="3.40.50.300">
    <property type="entry name" value="P-loop containing nucleotide triphosphate hydrolases"/>
    <property type="match status" value="2"/>
</dbReference>
<dbReference type="SUPFAM" id="SSF90123">
    <property type="entry name" value="ABC transporter transmembrane region"/>
    <property type="match status" value="1"/>
</dbReference>
<dbReference type="GO" id="GO:0016020">
    <property type="term" value="C:membrane"/>
    <property type="evidence" value="ECO:0007669"/>
    <property type="project" value="InterPro"/>
</dbReference>
<dbReference type="InterPro" id="IPR027417">
    <property type="entry name" value="P-loop_NTPase"/>
</dbReference>
<evidence type="ECO:0000256" key="2">
    <source>
        <dbReference type="ARBA" id="ARBA00012191"/>
    </source>
</evidence>
<dbReference type="FunFam" id="3.40.50.300:FF:000169">
    <property type="entry name" value="ABC transporter C family member 3"/>
    <property type="match status" value="1"/>
</dbReference>
<dbReference type="Gene3D" id="1.20.1560.10">
    <property type="entry name" value="ABC transporter type 1, transmembrane domain"/>
    <property type="match status" value="1"/>
</dbReference>
<dbReference type="PANTHER" id="PTHR24223:SF222">
    <property type="entry name" value="OS01G0902100 PROTEIN"/>
    <property type="match status" value="1"/>
</dbReference>
<keyword evidence="7 9" id="KW-0472">Membrane</keyword>
<dbReference type="PROSITE" id="PS50893">
    <property type="entry name" value="ABC_TRANSPORTER_2"/>
    <property type="match status" value="1"/>
</dbReference>
<evidence type="ECO:0000259" key="10">
    <source>
        <dbReference type="PROSITE" id="PS50893"/>
    </source>
</evidence>
<reference evidence="11 12" key="1">
    <citation type="journal article" date="2018" name="Mol. Plant">
        <title>The genome of Artemisia annua provides insight into the evolution of Asteraceae family and artemisinin biosynthesis.</title>
        <authorList>
            <person name="Shen Q."/>
            <person name="Zhang L."/>
            <person name="Liao Z."/>
            <person name="Wang S."/>
            <person name="Yan T."/>
            <person name="Shi P."/>
            <person name="Liu M."/>
            <person name="Fu X."/>
            <person name="Pan Q."/>
            <person name="Wang Y."/>
            <person name="Lv Z."/>
            <person name="Lu X."/>
            <person name="Zhang F."/>
            <person name="Jiang W."/>
            <person name="Ma Y."/>
            <person name="Chen M."/>
            <person name="Hao X."/>
            <person name="Li L."/>
            <person name="Tang Y."/>
            <person name="Lv G."/>
            <person name="Zhou Y."/>
            <person name="Sun X."/>
            <person name="Brodelius P.E."/>
            <person name="Rose J.K.C."/>
            <person name="Tang K."/>
        </authorList>
    </citation>
    <scope>NUCLEOTIDE SEQUENCE [LARGE SCALE GENOMIC DNA]</scope>
    <source>
        <strain evidence="12">cv. Huhao1</strain>
        <tissue evidence="11">Leaf</tissue>
    </source>
</reference>
<evidence type="ECO:0000256" key="5">
    <source>
        <dbReference type="ARBA" id="ARBA00022840"/>
    </source>
</evidence>
<dbReference type="SUPFAM" id="SSF52540">
    <property type="entry name" value="P-loop containing nucleoside triphosphate hydrolases"/>
    <property type="match status" value="2"/>
</dbReference>
<dbReference type="GO" id="GO:0016887">
    <property type="term" value="F:ATP hydrolysis activity"/>
    <property type="evidence" value="ECO:0007669"/>
    <property type="project" value="InterPro"/>
</dbReference>
<dbReference type="Proteomes" id="UP000245207">
    <property type="component" value="Unassembled WGS sequence"/>
</dbReference>
<dbReference type="PANTHER" id="PTHR24223">
    <property type="entry name" value="ATP-BINDING CASSETTE SUB-FAMILY C"/>
    <property type="match status" value="1"/>
</dbReference>
<keyword evidence="6 9" id="KW-1133">Transmembrane helix</keyword>
<accession>A0A2U1KE49</accession>
<comment type="catalytic activity">
    <reaction evidence="8">
        <text>ATP + H2O + xenobioticSide 1 = ADP + phosphate + xenobioticSide 2.</text>
        <dbReference type="EC" id="7.6.2.2"/>
    </reaction>
</comment>
<feature type="transmembrane region" description="Helical" evidence="9">
    <location>
        <begin position="35"/>
        <end position="55"/>
    </location>
</feature>
<dbReference type="EC" id="7.6.2.2" evidence="2"/>
<dbReference type="Pfam" id="PF00005">
    <property type="entry name" value="ABC_tran"/>
    <property type="match status" value="2"/>
</dbReference>
<protein>
    <recommendedName>
        <fullName evidence="2">ABC-type xenobiotic transporter</fullName>
        <ecNumber evidence="2">7.6.2.2</ecNumber>
    </recommendedName>
</protein>
<keyword evidence="5 11" id="KW-0067">ATP-binding</keyword>
<evidence type="ECO:0000256" key="8">
    <source>
        <dbReference type="ARBA" id="ARBA00034018"/>
    </source>
</evidence>
<dbReference type="FunFam" id="3.40.50.300:FF:003492">
    <property type="entry name" value="AGAP012735-PA"/>
    <property type="match status" value="1"/>
</dbReference>
<evidence type="ECO:0000256" key="9">
    <source>
        <dbReference type="SAM" id="Phobius"/>
    </source>
</evidence>
<dbReference type="OrthoDB" id="996694at2759"/>
<keyword evidence="12" id="KW-1185">Reference proteome</keyword>
<dbReference type="SMART" id="SM00382">
    <property type="entry name" value="AAA"/>
    <property type="match status" value="1"/>
</dbReference>
<dbReference type="STRING" id="35608.A0A2U1KE49"/>
<dbReference type="InterPro" id="IPR036640">
    <property type="entry name" value="ABC1_TM_sf"/>
</dbReference>
<dbReference type="InterPro" id="IPR050173">
    <property type="entry name" value="ABC_transporter_C-like"/>
</dbReference>
<sequence>MEWLCVRINFLFNLVFFILLTVLVHLPRSSINPSLAGLAVTYGLSLNVLQAWVIWNLCNVENKMISVERILQFSNIPSEAPEVIENCKPDPNWPTRGQIELIDLHVQYHPALPTVLRGITCTFPAQKKIGVVGRTGCGKSTLIQALFRVVEPTKGRILIDGLDISKIGLHDLRSKLGIIPQDPTLFQGTMRSNLDPLEQHSDHEIWEVLNKCRLAEIVRQDKRLLDTPVAEDGENWSVGQRQLVCLARALLQKRSILVLDEATASIDTETDNVMQKTIREETSRCTVITIAHRIPTIVDSDLVLVLDQGEIAEYDSPQRLQHDVAEDGENWSVGQRQLVCLARALLQKRSILVLDEATASIDTETDNVMQKTIREETSRCTVITIAHRIPTIVDSDLVLVLDQGEIAEYDSPQRLQHDGSSAFSKLVNEFLRRSM</sequence>
<evidence type="ECO:0000256" key="4">
    <source>
        <dbReference type="ARBA" id="ARBA00022741"/>
    </source>
</evidence>
<feature type="domain" description="ABC transporter" evidence="10">
    <location>
        <begin position="99"/>
        <end position="333"/>
    </location>
</feature>
<evidence type="ECO:0000313" key="12">
    <source>
        <dbReference type="Proteomes" id="UP000245207"/>
    </source>
</evidence>
<evidence type="ECO:0000313" key="11">
    <source>
        <dbReference type="EMBL" id="PWA35030.1"/>
    </source>
</evidence>
<dbReference type="GO" id="GO:0005524">
    <property type="term" value="F:ATP binding"/>
    <property type="evidence" value="ECO:0007669"/>
    <property type="project" value="UniProtKB-KW"/>
</dbReference>
<dbReference type="InterPro" id="IPR003439">
    <property type="entry name" value="ABC_transporter-like_ATP-bd"/>
</dbReference>
<evidence type="ECO:0000256" key="6">
    <source>
        <dbReference type="ARBA" id="ARBA00022989"/>
    </source>
</evidence>
<comment type="caution">
    <text evidence="11">The sequence shown here is derived from an EMBL/GenBank/DDBJ whole genome shotgun (WGS) entry which is preliminary data.</text>
</comment>
<dbReference type="AlphaFoldDB" id="A0A2U1KE49"/>
<dbReference type="EMBL" id="PKPP01020841">
    <property type="protein sequence ID" value="PWA35030.1"/>
    <property type="molecule type" value="Genomic_DNA"/>
</dbReference>
<gene>
    <name evidence="11" type="ORF">CTI12_AA613350</name>
</gene>
<dbReference type="CDD" id="cd03244">
    <property type="entry name" value="ABCC_MRP_domain2"/>
    <property type="match status" value="1"/>
</dbReference>
<evidence type="ECO:0000256" key="3">
    <source>
        <dbReference type="ARBA" id="ARBA00022692"/>
    </source>
</evidence>
<name>A0A2U1KE49_ARTAN</name>